<dbReference type="EMBL" id="JAPEVB010000001">
    <property type="protein sequence ID" value="KAJ4396150.1"/>
    <property type="molecule type" value="Genomic_DNA"/>
</dbReference>
<protein>
    <recommendedName>
        <fullName evidence="3">Transcription factor gsfR2</fullName>
    </recommendedName>
</protein>
<name>A0A9W8Z1T3_9PEZI</name>
<comment type="caution">
    <text evidence="1">The sequence shown here is derived from an EMBL/GenBank/DDBJ whole genome shotgun (WGS) entry which is preliminary data.</text>
</comment>
<gene>
    <name evidence="1" type="ORF">N0V93_000368</name>
</gene>
<keyword evidence="2" id="KW-1185">Reference proteome</keyword>
<evidence type="ECO:0000313" key="1">
    <source>
        <dbReference type="EMBL" id="KAJ4396150.1"/>
    </source>
</evidence>
<dbReference type="OrthoDB" id="4216928at2759"/>
<organism evidence="1 2">
    <name type="scientific">Gnomoniopsis smithogilvyi</name>
    <dbReference type="NCBI Taxonomy" id="1191159"/>
    <lineage>
        <taxon>Eukaryota</taxon>
        <taxon>Fungi</taxon>
        <taxon>Dikarya</taxon>
        <taxon>Ascomycota</taxon>
        <taxon>Pezizomycotina</taxon>
        <taxon>Sordariomycetes</taxon>
        <taxon>Sordariomycetidae</taxon>
        <taxon>Diaporthales</taxon>
        <taxon>Gnomoniaceae</taxon>
        <taxon>Gnomoniopsis</taxon>
    </lineage>
</organism>
<dbReference type="Proteomes" id="UP001140453">
    <property type="component" value="Unassembled WGS sequence"/>
</dbReference>
<evidence type="ECO:0000313" key="2">
    <source>
        <dbReference type="Proteomes" id="UP001140453"/>
    </source>
</evidence>
<accession>A0A9W8Z1T3</accession>
<evidence type="ECO:0008006" key="3">
    <source>
        <dbReference type="Google" id="ProtNLM"/>
    </source>
</evidence>
<proteinExistence type="predicted"/>
<sequence>MLSVAQPGNIRTGIMASYPNPAPLFESASRPSNPPSWGPCLGAGGHELILTTCLHNYRVQNATTHRPVSSQSQFQPCAESQYAAHVVSRDTNGEHGNIDKETTVDGSWTVPSEIASCPVVPWPEYQEVIQLDEGPESAFETIPEWPLVMTLPNLPLPDELYHDQQLFPAPSMTSVASIEVTSTFPANHTGYFDMETISAQLDSNLSYAVEKIKSAPSTMLQELQAPWCHTTLYKDELPRSMQDALSACALYASKNSVNSSIIMRCIDAKVNDLLASHVPADFLPALARVQALLLYQIIRFFDGDMLARSSADTTFLELRSSAQALSTHITWNPNTLLDAPTASGEATLFPLQASQAIWKRWVLQESARRTFLIACFFVRVWRLLTGRQMRTCFHDPPLLDQSWTLSAKMWQARDAVEFAAAWKERNHYIVKRGAILSTLLDANGEDIEVFGKMLLTVSMGVEEARAWLAVKGSSL</sequence>
<reference evidence="1" key="1">
    <citation type="submission" date="2022-10" db="EMBL/GenBank/DDBJ databases">
        <title>Tapping the CABI collections for fungal endophytes: first genome assemblies for Collariella, Neodidymelliopsis, Ascochyta clinopodiicola, Didymella pomorum, Didymosphaeria variabile, Neocosmospora piperis and Neocucurbitaria cava.</title>
        <authorList>
            <person name="Hill R."/>
        </authorList>
    </citation>
    <scope>NUCLEOTIDE SEQUENCE</scope>
    <source>
        <strain evidence="1">IMI 355082</strain>
    </source>
</reference>
<dbReference type="AlphaFoldDB" id="A0A9W8Z1T3"/>